<organism evidence="1 2">
    <name type="scientific">Canavalia gladiata</name>
    <name type="common">Sword bean</name>
    <name type="synonym">Dolichos gladiatus</name>
    <dbReference type="NCBI Taxonomy" id="3824"/>
    <lineage>
        <taxon>Eukaryota</taxon>
        <taxon>Viridiplantae</taxon>
        <taxon>Streptophyta</taxon>
        <taxon>Embryophyta</taxon>
        <taxon>Tracheophyta</taxon>
        <taxon>Spermatophyta</taxon>
        <taxon>Magnoliopsida</taxon>
        <taxon>eudicotyledons</taxon>
        <taxon>Gunneridae</taxon>
        <taxon>Pentapetalae</taxon>
        <taxon>rosids</taxon>
        <taxon>fabids</taxon>
        <taxon>Fabales</taxon>
        <taxon>Fabaceae</taxon>
        <taxon>Papilionoideae</taxon>
        <taxon>50 kb inversion clade</taxon>
        <taxon>NPAAA clade</taxon>
        <taxon>indigoferoid/millettioid clade</taxon>
        <taxon>Phaseoleae</taxon>
        <taxon>Canavalia</taxon>
    </lineage>
</organism>
<dbReference type="Proteomes" id="UP001367508">
    <property type="component" value="Unassembled WGS sequence"/>
</dbReference>
<comment type="caution">
    <text evidence="1">The sequence shown here is derived from an EMBL/GenBank/DDBJ whole genome shotgun (WGS) entry which is preliminary data.</text>
</comment>
<evidence type="ECO:0000313" key="2">
    <source>
        <dbReference type="Proteomes" id="UP001367508"/>
    </source>
</evidence>
<sequence length="91" mass="9793">MGILTRPLDFECQFGATGSAISPSHFQSILLLPHLLQAILTTGLLAKATVYLCSTPIAEKGAFTPSCVYCIFWGVTPTLSTLELEHITTHS</sequence>
<dbReference type="EMBL" id="JAYMYQ010000003">
    <property type="protein sequence ID" value="KAK7343613.1"/>
    <property type="molecule type" value="Genomic_DNA"/>
</dbReference>
<accession>A0AAN9M1L6</accession>
<evidence type="ECO:0000313" key="1">
    <source>
        <dbReference type="EMBL" id="KAK7343613.1"/>
    </source>
</evidence>
<keyword evidence="2" id="KW-1185">Reference proteome</keyword>
<dbReference type="AlphaFoldDB" id="A0AAN9M1L6"/>
<gene>
    <name evidence="1" type="ORF">VNO77_12497</name>
</gene>
<protein>
    <submittedName>
        <fullName evidence="1">Uncharacterized protein</fullName>
    </submittedName>
</protein>
<name>A0AAN9M1L6_CANGL</name>
<reference evidence="1 2" key="1">
    <citation type="submission" date="2024-01" db="EMBL/GenBank/DDBJ databases">
        <title>The genomes of 5 underutilized Papilionoideae crops provide insights into root nodulation and disease resistanc.</title>
        <authorList>
            <person name="Jiang F."/>
        </authorList>
    </citation>
    <scope>NUCLEOTIDE SEQUENCE [LARGE SCALE GENOMIC DNA]</scope>
    <source>
        <strain evidence="1">LVBAO_FW01</strain>
        <tissue evidence="1">Leaves</tissue>
    </source>
</reference>
<proteinExistence type="predicted"/>